<evidence type="ECO:0000259" key="8">
    <source>
        <dbReference type="PROSITE" id="PS51721"/>
    </source>
</evidence>
<keyword evidence="10" id="KW-1185">Reference proteome</keyword>
<evidence type="ECO:0000256" key="3">
    <source>
        <dbReference type="ARBA" id="ARBA00023054"/>
    </source>
</evidence>
<evidence type="ECO:0000256" key="1">
    <source>
        <dbReference type="ARBA" id="ARBA00004123"/>
    </source>
</evidence>
<sequence>IFTGLGLPHSTEMAKLCLKKASKRQSCAKRYKIEKKVKDHNKKQKKLAKKDKTKKRVAKQEIKVPNSCPFKEEILQAAEKKREELIAQKEAAKIVLKQRKADTKKEKAPTTIEQLVAKAEAKGLVHEIRVPLMEKGAGLSDKTIKQFAGEVRKTIEAADVIVEVLDARDPMGSRDQAVEKQIVLSGKRLVLLLNKIDLVPKENVQAWLTYLRGFYPTIAFKASTQEQNSKLGRFTSSNIHSASTSKCVGADLVMKLLGNYCRNRNLKTSVRVGVIGFPNVGKSSVINSLKRKRACHVGAMPGITKQMQEVELDKNIRLIDSPGVILASNKDLDPVEVALKNAIRVDSLEDPTVPVLAILRRCSKETLMMHYVIPEFSSPDHFLALVARKLGRLKKGGTSDLNAAARHVLHEWNTGKLRYHTLVPEASLGEKQERSQEEVKLVAEFAKEFDIEALEEMQQAVVLEVPMEGDAGMVYDPNVEITLDEEENGEGEEGMDVDGEQRVVIQAGKKKQRKDDKDDDDSMALPDSLSLEDGNVSLNKAIKMAVKKQKRKTRKTNDRAEKMFNAFGSALLDKDESME</sequence>
<dbReference type="InterPro" id="IPR027417">
    <property type="entry name" value="P-loop_NTPase"/>
</dbReference>
<keyword evidence="4" id="KW-0342">GTP-binding</keyword>
<keyword evidence="3" id="KW-0175">Coiled coil</keyword>
<proteinExistence type="predicted"/>
<evidence type="ECO:0000313" key="9">
    <source>
        <dbReference type="EMBL" id="GMS87125.1"/>
    </source>
</evidence>
<dbReference type="Pfam" id="PF08701">
    <property type="entry name" value="GN3L_Grn1"/>
    <property type="match status" value="1"/>
</dbReference>
<protein>
    <recommendedName>
        <fullName evidence="6">Guanine nucleotide-binding protein-like 3 homolog</fullName>
    </recommendedName>
</protein>
<dbReference type="SUPFAM" id="SSF52540">
    <property type="entry name" value="P-loop containing nucleoside triphosphate hydrolases"/>
    <property type="match status" value="1"/>
</dbReference>
<dbReference type="InterPro" id="IPR006073">
    <property type="entry name" value="GTP-bd"/>
</dbReference>
<comment type="subcellular location">
    <subcellularLocation>
        <location evidence="1">Nucleus</location>
    </subcellularLocation>
</comment>
<dbReference type="AlphaFoldDB" id="A0AAV5SVH8"/>
<dbReference type="GO" id="GO:0005730">
    <property type="term" value="C:nucleolus"/>
    <property type="evidence" value="ECO:0007669"/>
    <property type="project" value="UniProtKB-ARBA"/>
</dbReference>
<dbReference type="InterPro" id="IPR030378">
    <property type="entry name" value="G_CP_dom"/>
</dbReference>
<dbReference type="Proteomes" id="UP001432027">
    <property type="component" value="Unassembled WGS sequence"/>
</dbReference>
<feature type="domain" description="CP-type G" evidence="8">
    <location>
        <begin position="148"/>
        <end position="327"/>
    </location>
</feature>
<name>A0AAV5SVH8_9BILA</name>
<evidence type="ECO:0000256" key="5">
    <source>
        <dbReference type="ARBA" id="ARBA00023242"/>
    </source>
</evidence>
<dbReference type="FunFam" id="1.10.1580.10:FF:000002">
    <property type="entry name" value="Guanine nucleotide-binding protein-like 3 (nucleolar)-like"/>
    <property type="match status" value="1"/>
</dbReference>
<comment type="caution">
    <text evidence="9">The sequence shown here is derived from an EMBL/GenBank/DDBJ whole genome shotgun (WGS) entry which is preliminary data.</text>
</comment>
<evidence type="ECO:0000256" key="2">
    <source>
        <dbReference type="ARBA" id="ARBA00022741"/>
    </source>
</evidence>
<organism evidence="9 10">
    <name type="scientific">Pristionchus entomophagus</name>
    <dbReference type="NCBI Taxonomy" id="358040"/>
    <lineage>
        <taxon>Eukaryota</taxon>
        <taxon>Metazoa</taxon>
        <taxon>Ecdysozoa</taxon>
        <taxon>Nematoda</taxon>
        <taxon>Chromadorea</taxon>
        <taxon>Rhabditida</taxon>
        <taxon>Rhabditina</taxon>
        <taxon>Diplogasteromorpha</taxon>
        <taxon>Diplogasteroidea</taxon>
        <taxon>Neodiplogasteridae</taxon>
        <taxon>Pristionchus</taxon>
    </lineage>
</organism>
<evidence type="ECO:0000256" key="7">
    <source>
        <dbReference type="SAM" id="MobiDB-lite"/>
    </source>
</evidence>
<dbReference type="InterPro" id="IPR014813">
    <property type="entry name" value="Gnl3_N_dom"/>
</dbReference>
<dbReference type="PRINTS" id="PR00326">
    <property type="entry name" value="GTP1OBG"/>
</dbReference>
<evidence type="ECO:0000256" key="4">
    <source>
        <dbReference type="ARBA" id="ARBA00023134"/>
    </source>
</evidence>
<feature type="region of interest" description="Disordered" evidence="7">
    <location>
        <begin position="507"/>
        <end position="531"/>
    </location>
</feature>
<feature type="compositionally biased region" description="Basic residues" evidence="7">
    <location>
        <begin position="38"/>
        <end position="57"/>
    </location>
</feature>
<dbReference type="InterPro" id="IPR050755">
    <property type="entry name" value="TRAFAC_YlqF/YawG_RiboMat"/>
</dbReference>
<keyword evidence="2" id="KW-0547">Nucleotide-binding</keyword>
<gene>
    <name evidence="9" type="ORF">PENTCL1PPCAC_9300</name>
</gene>
<dbReference type="GO" id="GO:0005525">
    <property type="term" value="F:GTP binding"/>
    <property type="evidence" value="ECO:0007669"/>
    <property type="project" value="UniProtKB-KW"/>
</dbReference>
<evidence type="ECO:0000256" key="6">
    <source>
        <dbReference type="ARBA" id="ARBA00069022"/>
    </source>
</evidence>
<dbReference type="Gene3D" id="1.10.1580.10">
    <property type="match status" value="1"/>
</dbReference>
<dbReference type="FunFam" id="3.40.50.300:FF:000493">
    <property type="entry name" value="Guanine nucleotide-binding protein-like 3-like protein"/>
    <property type="match status" value="1"/>
</dbReference>
<dbReference type="PROSITE" id="PS51721">
    <property type="entry name" value="G_CP"/>
    <property type="match status" value="1"/>
</dbReference>
<dbReference type="EMBL" id="BTSX01000002">
    <property type="protein sequence ID" value="GMS87125.1"/>
    <property type="molecule type" value="Genomic_DNA"/>
</dbReference>
<dbReference type="Gene3D" id="3.40.50.300">
    <property type="entry name" value="P-loop containing nucleotide triphosphate hydrolases"/>
    <property type="match status" value="1"/>
</dbReference>
<dbReference type="Pfam" id="PF01926">
    <property type="entry name" value="MMR_HSR1"/>
    <property type="match status" value="1"/>
</dbReference>
<evidence type="ECO:0000313" key="10">
    <source>
        <dbReference type="Proteomes" id="UP001432027"/>
    </source>
</evidence>
<dbReference type="CDD" id="cd04178">
    <property type="entry name" value="Nucleostemin_like"/>
    <property type="match status" value="1"/>
</dbReference>
<dbReference type="PANTHER" id="PTHR11089">
    <property type="entry name" value="GTP-BINDING PROTEIN-RELATED"/>
    <property type="match status" value="1"/>
</dbReference>
<keyword evidence="5" id="KW-0539">Nucleus</keyword>
<dbReference type="InterPro" id="IPR023179">
    <property type="entry name" value="GTP-bd_ortho_bundle_sf"/>
</dbReference>
<dbReference type="PANTHER" id="PTHR11089:SF30">
    <property type="entry name" value="GUANINE NUCLEOTIDE-BINDING PROTEIN-LIKE 3 HOMOLOG"/>
    <property type="match status" value="1"/>
</dbReference>
<accession>A0AAV5SVH8</accession>
<feature type="non-terminal residue" evidence="9">
    <location>
        <position position="1"/>
    </location>
</feature>
<reference evidence="9" key="1">
    <citation type="submission" date="2023-10" db="EMBL/GenBank/DDBJ databases">
        <title>Genome assembly of Pristionchus species.</title>
        <authorList>
            <person name="Yoshida K."/>
            <person name="Sommer R.J."/>
        </authorList>
    </citation>
    <scope>NUCLEOTIDE SEQUENCE</scope>
    <source>
        <strain evidence="9">RS0144</strain>
    </source>
</reference>
<feature type="region of interest" description="Disordered" evidence="7">
    <location>
        <begin position="38"/>
        <end position="60"/>
    </location>
</feature>